<evidence type="ECO:0000313" key="4">
    <source>
        <dbReference type="Proteomes" id="UP000680185"/>
    </source>
</evidence>
<keyword evidence="1" id="KW-0812">Transmembrane</keyword>
<evidence type="ECO:0000259" key="2">
    <source>
        <dbReference type="Pfam" id="PF26604"/>
    </source>
</evidence>
<name>A0A8T4KXQ9_9ARCH</name>
<accession>A0A8T4KXQ9</accession>
<evidence type="ECO:0000256" key="1">
    <source>
        <dbReference type="SAM" id="Phobius"/>
    </source>
</evidence>
<keyword evidence="1" id="KW-1133">Transmembrane helix</keyword>
<dbReference type="InterPro" id="IPR058058">
    <property type="entry name" value="CBU_0592-like"/>
</dbReference>
<feature type="transmembrane region" description="Helical" evidence="1">
    <location>
        <begin position="6"/>
        <end position="24"/>
    </location>
</feature>
<dbReference type="EMBL" id="JAGVWB010000021">
    <property type="protein sequence ID" value="MBS3058382.1"/>
    <property type="molecule type" value="Genomic_DNA"/>
</dbReference>
<dbReference type="Proteomes" id="UP000680185">
    <property type="component" value="Unassembled WGS sequence"/>
</dbReference>
<evidence type="ECO:0000313" key="3">
    <source>
        <dbReference type="EMBL" id="MBS3058382.1"/>
    </source>
</evidence>
<proteinExistence type="predicted"/>
<feature type="transmembrane region" description="Helical" evidence="1">
    <location>
        <begin position="31"/>
        <end position="50"/>
    </location>
</feature>
<feature type="domain" description="CBU-0592-like" evidence="2">
    <location>
        <begin position="7"/>
        <end position="77"/>
    </location>
</feature>
<dbReference type="AlphaFoldDB" id="A0A8T4KXQ9"/>
<reference evidence="3" key="2">
    <citation type="submission" date="2021-05" db="EMBL/GenBank/DDBJ databases">
        <title>Protein family content uncovers lineage relationships and bacterial pathway maintenance mechanisms in DPANN archaea.</title>
        <authorList>
            <person name="Castelle C.J."/>
            <person name="Meheust R."/>
            <person name="Jaffe A.L."/>
            <person name="Seitz K."/>
            <person name="Gong X."/>
            <person name="Baker B.J."/>
            <person name="Banfield J.F."/>
        </authorList>
    </citation>
    <scope>NUCLEOTIDE SEQUENCE</scope>
    <source>
        <strain evidence="3">RIFCSPLOWO2_01_FULL_43_13</strain>
    </source>
</reference>
<keyword evidence="1" id="KW-0472">Membrane</keyword>
<reference evidence="3" key="1">
    <citation type="submission" date="2021-03" db="EMBL/GenBank/DDBJ databases">
        <authorList>
            <person name="Jaffe A."/>
        </authorList>
    </citation>
    <scope>NUCLEOTIDE SEQUENCE</scope>
    <source>
        <strain evidence="3">RIFCSPLOWO2_01_FULL_43_13</strain>
    </source>
</reference>
<dbReference type="NCBIfam" id="NF047864">
    <property type="entry name" value="CBU_0592_membra"/>
    <property type="match status" value="1"/>
</dbReference>
<feature type="transmembrane region" description="Helical" evidence="1">
    <location>
        <begin position="56"/>
        <end position="74"/>
    </location>
</feature>
<protein>
    <recommendedName>
        <fullName evidence="2">CBU-0592-like domain-containing protein</fullName>
    </recommendedName>
</protein>
<comment type="caution">
    <text evidence="3">The sequence shown here is derived from an EMBL/GenBank/DDBJ whole genome shotgun (WGS) entry which is preliminary data.</text>
</comment>
<sequence>MPDIPFILGFLGLIILLIAFLMNVRRHKHNFWETYLFLNFAGSALLAYYALSLNSIPFLVLEAVWAVFSLFKLFQKIKK</sequence>
<gene>
    <name evidence="3" type="ORF">J4478_03185</name>
</gene>
<dbReference type="Pfam" id="PF26604">
    <property type="entry name" value="CBU_0592"/>
    <property type="match status" value="1"/>
</dbReference>
<organism evidence="3 4">
    <name type="scientific">Candidatus Iainarchaeum sp</name>
    <dbReference type="NCBI Taxonomy" id="3101447"/>
    <lineage>
        <taxon>Archaea</taxon>
        <taxon>Candidatus Iainarchaeota</taxon>
        <taxon>Candidatus Iainarchaeia</taxon>
        <taxon>Candidatus Iainarchaeales</taxon>
        <taxon>Candidatus Iainarchaeaceae</taxon>
        <taxon>Candidatus Iainarchaeum</taxon>
    </lineage>
</organism>